<name>A0AA96LIE7_9BACL</name>
<proteinExistence type="inferred from homology"/>
<evidence type="ECO:0000256" key="4">
    <source>
        <dbReference type="ARBA" id="ARBA00023002"/>
    </source>
</evidence>
<dbReference type="SUPFAM" id="SSF51182">
    <property type="entry name" value="RmlC-like cupins"/>
    <property type="match status" value="1"/>
</dbReference>
<evidence type="ECO:0000256" key="6">
    <source>
        <dbReference type="PIRSR" id="PIRSR610300-51"/>
    </source>
</evidence>
<dbReference type="CDD" id="cd10548">
    <property type="entry name" value="cupin_CDO"/>
    <property type="match status" value="1"/>
</dbReference>
<feature type="binding site" evidence="6">
    <location>
        <position position="126"/>
    </location>
    <ligand>
        <name>Fe cation</name>
        <dbReference type="ChEBI" id="CHEBI:24875"/>
        <note>catalytic</note>
    </ligand>
</feature>
<evidence type="ECO:0000256" key="5">
    <source>
        <dbReference type="ARBA" id="ARBA00023004"/>
    </source>
</evidence>
<dbReference type="PANTHER" id="PTHR12918">
    <property type="entry name" value="CYSTEINE DIOXYGENASE"/>
    <property type="match status" value="1"/>
</dbReference>
<dbReference type="InterPro" id="IPR011051">
    <property type="entry name" value="RmlC_Cupin_sf"/>
</dbReference>
<reference evidence="7 8" key="1">
    <citation type="submission" date="2022-02" db="EMBL/GenBank/DDBJ databases">
        <title>Paenibacillus sp. MBLB1776 Whole Genome Shotgun Sequencing.</title>
        <authorList>
            <person name="Hwang C.Y."/>
            <person name="Cho E.-S."/>
            <person name="Seo M.-J."/>
        </authorList>
    </citation>
    <scope>NUCLEOTIDE SEQUENCE [LARGE SCALE GENOMIC DNA]</scope>
    <source>
        <strain evidence="7 8">MBLB1776</strain>
    </source>
</reference>
<accession>A0AA96LIE7</accession>
<sequence>MNLIQQAENKLASLCHPTLEELRQALSSLDLTPEQTSPYVTEPDRLPYGRRVIFRSKDVEAVVLHFPPHVKTAIHNHGDAIGCACVLQGTILNTVYKVGAYGFAEPEENQVVTEGQWLFAPYSQIHALSNPSDSPAVSVHLYSPPLEGIKGFQPIPELDFVI</sequence>
<dbReference type="Pfam" id="PF05995">
    <property type="entry name" value="CDO_I"/>
    <property type="match status" value="1"/>
</dbReference>
<dbReference type="InterPro" id="IPR014710">
    <property type="entry name" value="RmlC-like_jellyroll"/>
</dbReference>
<dbReference type="InterPro" id="IPR010300">
    <property type="entry name" value="CDO_1"/>
</dbReference>
<dbReference type="Proteomes" id="UP001305702">
    <property type="component" value="Chromosome"/>
</dbReference>
<dbReference type="EMBL" id="CP130318">
    <property type="protein sequence ID" value="WNQ13815.1"/>
    <property type="molecule type" value="Genomic_DNA"/>
</dbReference>
<keyword evidence="8" id="KW-1185">Reference proteome</keyword>
<dbReference type="RefSeq" id="WP_315607596.1">
    <property type="nucleotide sequence ID" value="NZ_CP130318.1"/>
</dbReference>
<keyword evidence="5 6" id="KW-0408">Iron</keyword>
<keyword evidence="3 7" id="KW-0223">Dioxygenase</keyword>
<keyword evidence="2 6" id="KW-0479">Metal-binding</keyword>
<dbReference type="Gene3D" id="2.60.120.10">
    <property type="entry name" value="Jelly Rolls"/>
    <property type="match status" value="1"/>
</dbReference>
<feature type="binding site" evidence="6">
    <location>
        <position position="77"/>
    </location>
    <ligand>
        <name>Fe cation</name>
        <dbReference type="ChEBI" id="CHEBI:24875"/>
        <note>catalytic</note>
    </ligand>
</feature>
<evidence type="ECO:0000256" key="1">
    <source>
        <dbReference type="ARBA" id="ARBA00006622"/>
    </source>
</evidence>
<evidence type="ECO:0000313" key="8">
    <source>
        <dbReference type="Proteomes" id="UP001305702"/>
    </source>
</evidence>
<feature type="binding site" evidence="6">
    <location>
        <position position="75"/>
    </location>
    <ligand>
        <name>Fe cation</name>
        <dbReference type="ChEBI" id="CHEBI:24875"/>
        <note>catalytic</note>
    </ligand>
</feature>
<evidence type="ECO:0000256" key="3">
    <source>
        <dbReference type="ARBA" id="ARBA00022964"/>
    </source>
</evidence>
<gene>
    <name evidence="7" type="ORF">MJA45_12615</name>
</gene>
<organism evidence="7 8">
    <name type="scientific">Paenibacillus aurantius</name>
    <dbReference type="NCBI Taxonomy" id="2918900"/>
    <lineage>
        <taxon>Bacteria</taxon>
        <taxon>Bacillati</taxon>
        <taxon>Bacillota</taxon>
        <taxon>Bacilli</taxon>
        <taxon>Bacillales</taxon>
        <taxon>Paenibacillaceae</taxon>
        <taxon>Paenibacillus</taxon>
    </lineage>
</organism>
<dbReference type="PANTHER" id="PTHR12918:SF1">
    <property type="entry name" value="CYSTEINE DIOXYGENASE TYPE 1"/>
    <property type="match status" value="1"/>
</dbReference>
<protein>
    <submittedName>
        <fullName evidence="7">Cysteine dioxygenase family protein</fullName>
    </submittedName>
</protein>
<evidence type="ECO:0000313" key="7">
    <source>
        <dbReference type="EMBL" id="WNQ13815.1"/>
    </source>
</evidence>
<evidence type="ECO:0000256" key="2">
    <source>
        <dbReference type="ARBA" id="ARBA00022723"/>
    </source>
</evidence>
<comment type="similarity">
    <text evidence="1">Belongs to the cysteine dioxygenase family.</text>
</comment>
<dbReference type="AlphaFoldDB" id="A0AA96LIE7"/>
<dbReference type="GO" id="GO:0016702">
    <property type="term" value="F:oxidoreductase activity, acting on single donors with incorporation of molecular oxygen, incorporation of two atoms of oxygen"/>
    <property type="evidence" value="ECO:0007669"/>
    <property type="project" value="InterPro"/>
</dbReference>
<dbReference type="GO" id="GO:0008198">
    <property type="term" value="F:ferrous iron binding"/>
    <property type="evidence" value="ECO:0007669"/>
    <property type="project" value="TreeGrafter"/>
</dbReference>
<dbReference type="KEGG" id="paun:MJA45_12615"/>
<keyword evidence="4" id="KW-0560">Oxidoreductase</keyword>